<comment type="function">
    <text evidence="10">Transcription factor.</text>
</comment>
<dbReference type="PROSITE" id="PS00027">
    <property type="entry name" value="HOMEOBOX_1"/>
    <property type="match status" value="1"/>
</dbReference>
<dbReference type="PANTHER" id="PTHR24326">
    <property type="entry name" value="HOMEOBOX-LEUCINE ZIPPER PROTEIN"/>
    <property type="match status" value="1"/>
</dbReference>
<comment type="similarity">
    <text evidence="7 10">Belongs to the HD-ZIP homeobox family. Class I subfamily.</text>
</comment>
<dbReference type="GO" id="GO:0045893">
    <property type="term" value="P:positive regulation of DNA-templated transcription"/>
    <property type="evidence" value="ECO:0007669"/>
    <property type="project" value="TreeGrafter"/>
</dbReference>
<proteinExistence type="inferred from homology"/>
<evidence type="ECO:0000256" key="6">
    <source>
        <dbReference type="ARBA" id="ARBA00023242"/>
    </source>
</evidence>
<dbReference type="InterPro" id="IPR003106">
    <property type="entry name" value="Leu_zip_homeo"/>
</dbReference>
<dbReference type="GO" id="GO:0005634">
    <property type="term" value="C:nucleus"/>
    <property type="evidence" value="ECO:0007669"/>
    <property type="project" value="UniProtKB-SubCell"/>
</dbReference>
<dbReference type="GO" id="GO:0000981">
    <property type="term" value="F:DNA-binding transcription factor activity, RNA polymerase II-specific"/>
    <property type="evidence" value="ECO:0007669"/>
    <property type="project" value="UniProtKB-UniRule"/>
</dbReference>
<dbReference type="InterPro" id="IPR017970">
    <property type="entry name" value="Homeobox_CS"/>
</dbReference>
<reference evidence="13 14" key="1">
    <citation type="submission" date="2024-01" db="EMBL/GenBank/DDBJ databases">
        <title>The complete chloroplast genome sequence of Lithospermum erythrorhizon: insights into the phylogenetic relationship among Boraginaceae species and the maternal lineages of purple gromwells.</title>
        <authorList>
            <person name="Okada T."/>
            <person name="Watanabe K."/>
        </authorList>
    </citation>
    <scope>NUCLEOTIDE SEQUENCE [LARGE SCALE GENOMIC DNA]</scope>
</reference>
<name>A0AAV3QUB4_LITER</name>
<evidence type="ECO:0000256" key="4">
    <source>
        <dbReference type="ARBA" id="ARBA00023155"/>
    </source>
</evidence>
<dbReference type="PRINTS" id="PR00031">
    <property type="entry name" value="HTHREPRESSR"/>
</dbReference>
<gene>
    <name evidence="13" type="ORF">LIER_22508</name>
</gene>
<keyword evidence="4 8" id="KW-0371">Homeobox</keyword>
<evidence type="ECO:0000256" key="9">
    <source>
        <dbReference type="RuleBase" id="RU000682"/>
    </source>
</evidence>
<dbReference type="InterPro" id="IPR000047">
    <property type="entry name" value="HTH_motif"/>
</dbReference>
<feature type="coiled-coil region" evidence="11">
    <location>
        <begin position="72"/>
        <end position="127"/>
    </location>
</feature>
<evidence type="ECO:0000256" key="5">
    <source>
        <dbReference type="ARBA" id="ARBA00023163"/>
    </source>
</evidence>
<sequence length="222" mass="26328">MCDDRHKSFIMEVEDMLITSKNSKNKRRFNDEQIKFLETMFEAKSRPELQMKQQLATRLGLQPRQVAIWFQNRRARSKSKQIEQEYTALKIKYENLASKFESSKKENQALLIQLQRLQQLNQKTCDEEECENKNCMPIREGGLEQEQAYEHNDHMPFYCDNNEKGDYLEEEDAQFISMGHVATQGASSSDENMSHFVFSQFLEPSRCKFECWDYNFDNQNDA</sequence>
<protein>
    <recommendedName>
        <fullName evidence="10">Homeobox-leucine zipper protein</fullName>
    </recommendedName>
    <alternativeName>
        <fullName evidence="10">HD-ZIP protein</fullName>
    </alternativeName>
    <alternativeName>
        <fullName evidence="10">Homeodomain transcription factor</fullName>
    </alternativeName>
</protein>
<dbReference type="GO" id="GO:0043565">
    <property type="term" value="F:sequence-specific DNA binding"/>
    <property type="evidence" value="ECO:0007669"/>
    <property type="project" value="InterPro"/>
</dbReference>
<dbReference type="SMART" id="SM00389">
    <property type="entry name" value="HOX"/>
    <property type="match status" value="1"/>
</dbReference>
<dbReference type="Pfam" id="PF02183">
    <property type="entry name" value="HALZ"/>
    <property type="match status" value="1"/>
</dbReference>
<dbReference type="InterPro" id="IPR045224">
    <property type="entry name" value="HDZip_class_I_plant"/>
</dbReference>
<evidence type="ECO:0000256" key="8">
    <source>
        <dbReference type="PROSITE-ProRule" id="PRU00108"/>
    </source>
</evidence>
<evidence type="ECO:0000256" key="2">
    <source>
        <dbReference type="ARBA" id="ARBA00023015"/>
    </source>
</evidence>
<dbReference type="Proteomes" id="UP001454036">
    <property type="component" value="Unassembled WGS sequence"/>
</dbReference>
<evidence type="ECO:0000256" key="1">
    <source>
        <dbReference type="ARBA" id="ARBA00004123"/>
    </source>
</evidence>
<feature type="DNA-binding region" description="Homeobox" evidence="8">
    <location>
        <begin position="22"/>
        <end position="81"/>
    </location>
</feature>
<dbReference type="SUPFAM" id="SSF46689">
    <property type="entry name" value="Homeodomain-like"/>
    <property type="match status" value="1"/>
</dbReference>
<keyword evidence="5 10" id="KW-0804">Transcription</keyword>
<keyword evidence="6 8" id="KW-0539">Nucleus</keyword>
<evidence type="ECO:0000256" key="11">
    <source>
        <dbReference type="SAM" id="Coils"/>
    </source>
</evidence>
<organism evidence="13 14">
    <name type="scientific">Lithospermum erythrorhizon</name>
    <name type="common">Purple gromwell</name>
    <name type="synonym">Lithospermum officinale var. erythrorhizon</name>
    <dbReference type="NCBI Taxonomy" id="34254"/>
    <lineage>
        <taxon>Eukaryota</taxon>
        <taxon>Viridiplantae</taxon>
        <taxon>Streptophyta</taxon>
        <taxon>Embryophyta</taxon>
        <taxon>Tracheophyta</taxon>
        <taxon>Spermatophyta</taxon>
        <taxon>Magnoliopsida</taxon>
        <taxon>eudicotyledons</taxon>
        <taxon>Gunneridae</taxon>
        <taxon>Pentapetalae</taxon>
        <taxon>asterids</taxon>
        <taxon>lamiids</taxon>
        <taxon>Boraginales</taxon>
        <taxon>Boraginaceae</taxon>
        <taxon>Boraginoideae</taxon>
        <taxon>Lithospermeae</taxon>
        <taxon>Lithospermum</taxon>
    </lineage>
</organism>
<dbReference type="AlphaFoldDB" id="A0AAV3QUB4"/>
<dbReference type="PANTHER" id="PTHR24326:SF620">
    <property type="entry name" value="HOMEOBOX-LEUCINE ZIPPER PROTEIN"/>
    <property type="match status" value="1"/>
</dbReference>
<keyword evidence="2 10" id="KW-0805">Transcription regulation</keyword>
<dbReference type="EMBL" id="BAABME010006159">
    <property type="protein sequence ID" value="GAA0167620.1"/>
    <property type="molecule type" value="Genomic_DNA"/>
</dbReference>
<evidence type="ECO:0000256" key="10">
    <source>
        <dbReference type="RuleBase" id="RU369038"/>
    </source>
</evidence>
<comment type="caution">
    <text evidence="13">The sequence shown here is derived from an EMBL/GenBank/DDBJ whole genome shotgun (WGS) entry which is preliminary data.</text>
</comment>
<evidence type="ECO:0000313" key="13">
    <source>
        <dbReference type="EMBL" id="GAA0167620.1"/>
    </source>
</evidence>
<evidence type="ECO:0000256" key="3">
    <source>
        <dbReference type="ARBA" id="ARBA00023125"/>
    </source>
</evidence>
<keyword evidence="11" id="KW-0175">Coiled coil</keyword>
<dbReference type="Pfam" id="PF00046">
    <property type="entry name" value="Homeodomain"/>
    <property type="match status" value="1"/>
</dbReference>
<dbReference type="CDD" id="cd00086">
    <property type="entry name" value="homeodomain"/>
    <property type="match status" value="1"/>
</dbReference>
<dbReference type="InterPro" id="IPR001356">
    <property type="entry name" value="HD"/>
</dbReference>
<comment type="subcellular location">
    <subcellularLocation>
        <location evidence="1 8 9">Nucleus</location>
    </subcellularLocation>
</comment>
<accession>A0AAV3QUB4</accession>
<keyword evidence="14" id="KW-1185">Reference proteome</keyword>
<dbReference type="InterPro" id="IPR009057">
    <property type="entry name" value="Homeodomain-like_sf"/>
</dbReference>
<evidence type="ECO:0000259" key="12">
    <source>
        <dbReference type="PROSITE" id="PS50071"/>
    </source>
</evidence>
<evidence type="ECO:0000313" key="14">
    <source>
        <dbReference type="Proteomes" id="UP001454036"/>
    </source>
</evidence>
<evidence type="ECO:0000256" key="7">
    <source>
        <dbReference type="ARBA" id="ARBA00025748"/>
    </source>
</evidence>
<dbReference type="PROSITE" id="PS50071">
    <property type="entry name" value="HOMEOBOX_2"/>
    <property type="match status" value="1"/>
</dbReference>
<feature type="domain" description="Homeobox" evidence="12">
    <location>
        <begin position="20"/>
        <end position="80"/>
    </location>
</feature>
<keyword evidence="3 8" id="KW-0238">DNA-binding</keyword>
<dbReference type="Gene3D" id="1.10.10.60">
    <property type="entry name" value="Homeodomain-like"/>
    <property type="match status" value="1"/>
</dbReference>